<dbReference type="InterPro" id="IPR029044">
    <property type="entry name" value="Nucleotide-diphossugar_trans"/>
</dbReference>
<dbReference type="AlphaFoldDB" id="A0A4R2L218"/>
<name>A0A4R2L218_9GAMM</name>
<dbReference type="CDD" id="cd04182">
    <property type="entry name" value="GT_2_like_f"/>
    <property type="match status" value="1"/>
</dbReference>
<keyword evidence="4" id="KW-1185">Reference proteome</keyword>
<accession>A0A4R2L218</accession>
<dbReference type="InterPro" id="IPR025877">
    <property type="entry name" value="MobA-like_NTP_Trfase"/>
</dbReference>
<evidence type="ECO:0000313" key="3">
    <source>
        <dbReference type="EMBL" id="TCO80504.1"/>
    </source>
</evidence>
<dbReference type="PANTHER" id="PTHR43777:SF1">
    <property type="entry name" value="MOLYBDENUM COFACTOR CYTIDYLYLTRANSFERASE"/>
    <property type="match status" value="1"/>
</dbReference>
<protein>
    <submittedName>
        <fullName evidence="3">Molybdenum cofactor cytidylyltransferase</fullName>
    </submittedName>
</protein>
<dbReference type="EMBL" id="SLWY01000014">
    <property type="protein sequence ID" value="TCO80504.1"/>
    <property type="molecule type" value="Genomic_DNA"/>
</dbReference>
<comment type="caution">
    <text evidence="3">The sequence shown here is derived from an EMBL/GenBank/DDBJ whole genome shotgun (WGS) entry which is preliminary data.</text>
</comment>
<organism evidence="3 4">
    <name type="scientific">Plasticicumulans lactativorans</name>
    <dbReference type="NCBI Taxonomy" id="1133106"/>
    <lineage>
        <taxon>Bacteria</taxon>
        <taxon>Pseudomonadati</taxon>
        <taxon>Pseudomonadota</taxon>
        <taxon>Gammaproteobacteria</taxon>
        <taxon>Candidatus Competibacteraceae</taxon>
        <taxon>Plasticicumulans</taxon>
    </lineage>
</organism>
<keyword evidence="1" id="KW-0460">Magnesium</keyword>
<keyword evidence="3" id="KW-0808">Transferase</keyword>
<dbReference type="Pfam" id="PF12804">
    <property type="entry name" value="NTP_transf_3"/>
    <property type="match status" value="1"/>
</dbReference>
<dbReference type="SUPFAM" id="SSF53448">
    <property type="entry name" value="Nucleotide-diphospho-sugar transferases"/>
    <property type="match status" value="1"/>
</dbReference>
<dbReference type="PANTHER" id="PTHR43777">
    <property type="entry name" value="MOLYBDENUM COFACTOR CYTIDYLYLTRANSFERASE"/>
    <property type="match status" value="1"/>
</dbReference>
<dbReference type="RefSeq" id="WP_132543680.1">
    <property type="nucleotide sequence ID" value="NZ_SLWY01000014.1"/>
</dbReference>
<sequence length="199" mass="20937">MAPIVGLLLAAGRSRRFGADKLLHPLPGGEPIVVASARSLRAATDRALVLIRPQQPALRTVLQGLDIDLAEVADADAGMGVTLASGVRAAEAAAGWVVALADMPRVHPDTLRHVATALREGASLAAPFHGGRRGHPVGFARRWYAALSALDGDEGARRLLQAHGDAITRIDVNDPGCLFDVDTPDDLRGLMPAFRDDGR</sequence>
<dbReference type="GO" id="GO:0016779">
    <property type="term" value="F:nucleotidyltransferase activity"/>
    <property type="evidence" value="ECO:0007669"/>
    <property type="project" value="UniProtKB-KW"/>
</dbReference>
<dbReference type="Gene3D" id="3.90.550.10">
    <property type="entry name" value="Spore Coat Polysaccharide Biosynthesis Protein SpsA, Chain A"/>
    <property type="match status" value="1"/>
</dbReference>
<evidence type="ECO:0000256" key="1">
    <source>
        <dbReference type="ARBA" id="ARBA00022842"/>
    </source>
</evidence>
<evidence type="ECO:0000259" key="2">
    <source>
        <dbReference type="Pfam" id="PF12804"/>
    </source>
</evidence>
<proteinExistence type="predicted"/>
<dbReference type="OrthoDB" id="5298023at2"/>
<reference evidence="3 4" key="1">
    <citation type="submission" date="2019-03" db="EMBL/GenBank/DDBJ databases">
        <title>Genomic Encyclopedia of Type Strains, Phase IV (KMG-IV): sequencing the most valuable type-strain genomes for metagenomic binning, comparative biology and taxonomic classification.</title>
        <authorList>
            <person name="Goeker M."/>
        </authorList>
    </citation>
    <scope>NUCLEOTIDE SEQUENCE [LARGE SCALE GENOMIC DNA]</scope>
    <source>
        <strain evidence="3 4">DSM 25287</strain>
    </source>
</reference>
<evidence type="ECO:0000313" key="4">
    <source>
        <dbReference type="Proteomes" id="UP000295765"/>
    </source>
</evidence>
<dbReference type="Proteomes" id="UP000295765">
    <property type="component" value="Unassembled WGS sequence"/>
</dbReference>
<feature type="domain" description="MobA-like NTP transferase" evidence="2">
    <location>
        <begin position="6"/>
        <end position="164"/>
    </location>
</feature>
<keyword evidence="3" id="KW-0548">Nucleotidyltransferase</keyword>
<gene>
    <name evidence="3" type="ORF">EV699_114151</name>
</gene>